<dbReference type="GO" id="GO:0046854">
    <property type="term" value="P:phosphatidylinositol phosphate biosynthetic process"/>
    <property type="evidence" value="ECO:0007669"/>
    <property type="project" value="InterPro"/>
</dbReference>
<reference evidence="12" key="1">
    <citation type="submission" date="2017-01" db="EMBL/GenBank/DDBJ databases">
        <authorList>
            <person name="Brunel B."/>
        </authorList>
    </citation>
    <scope>NUCLEOTIDE SEQUENCE [LARGE SCALE GENOMIC DNA]</scope>
</reference>
<dbReference type="SUPFAM" id="SSF56655">
    <property type="entry name" value="Carbohydrate phosphatase"/>
    <property type="match status" value="1"/>
</dbReference>
<evidence type="ECO:0000256" key="3">
    <source>
        <dbReference type="ARBA" id="ARBA00009759"/>
    </source>
</evidence>
<comment type="catalytic activity">
    <reaction evidence="1 10">
        <text>a myo-inositol phosphate + H2O = myo-inositol + phosphate</text>
        <dbReference type="Rhea" id="RHEA:24056"/>
        <dbReference type="ChEBI" id="CHEBI:15377"/>
        <dbReference type="ChEBI" id="CHEBI:17268"/>
        <dbReference type="ChEBI" id="CHEBI:43474"/>
        <dbReference type="ChEBI" id="CHEBI:84139"/>
        <dbReference type="EC" id="3.1.3.25"/>
    </reaction>
</comment>
<dbReference type="Gene3D" id="3.40.190.80">
    <property type="match status" value="1"/>
</dbReference>
<sequence length="266" mass="28718">MARSAILNVMVQAAMKAGRSLSRDFGEVQNLQVSMKGPADYVSQADRKAEDILFTELSKARPGYAFLMEERGLIEGDDGQHRWIVDPLDGTTNFLHGIPLFAISIALERQGQIVAGVVYNPAMDELYTAERGGGAFMNDRRLRVAGRTKLIDTVIGCGVPHLGRGQHGNFLIELRNVMAEVSGVRRLGSASLDLAYVAAGRMDGFWETGLSAWDVAAGILLIREAGGFISDFAGGQNMLDGGSIVAGNETIQRALLKTVRKPVTPR</sequence>
<dbReference type="PANTHER" id="PTHR20854:SF4">
    <property type="entry name" value="INOSITOL-1-MONOPHOSPHATASE-RELATED"/>
    <property type="match status" value="1"/>
</dbReference>
<evidence type="ECO:0000313" key="11">
    <source>
        <dbReference type="EMBL" id="SIT54324.1"/>
    </source>
</evidence>
<dbReference type="CDD" id="cd01639">
    <property type="entry name" value="IMPase"/>
    <property type="match status" value="1"/>
</dbReference>
<dbReference type="EMBL" id="FTPD01000007">
    <property type="protein sequence ID" value="SIT54324.1"/>
    <property type="molecule type" value="Genomic_DNA"/>
</dbReference>
<dbReference type="AlphaFoldDB" id="A0A1R3V358"/>
<feature type="binding site" evidence="9">
    <location>
        <position position="69"/>
    </location>
    <ligand>
        <name>Mg(2+)</name>
        <dbReference type="ChEBI" id="CHEBI:18420"/>
        <label>1</label>
        <note>catalytic</note>
    </ligand>
</feature>
<dbReference type="GO" id="GO:0006020">
    <property type="term" value="P:inositol metabolic process"/>
    <property type="evidence" value="ECO:0007669"/>
    <property type="project" value="TreeGrafter"/>
</dbReference>
<name>A0A1R3V358_9HYPH</name>
<feature type="binding site" evidence="9">
    <location>
        <position position="88"/>
    </location>
    <ligand>
        <name>Mg(2+)</name>
        <dbReference type="ChEBI" id="CHEBI:18420"/>
        <label>1</label>
        <note>catalytic</note>
    </ligand>
</feature>
<dbReference type="InterPro" id="IPR033942">
    <property type="entry name" value="IMPase"/>
</dbReference>
<keyword evidence="8 9" id="KW-0460">Magnesium</keyword>
<evidence type="ECO:0000256" key="4">
    <source>
        <dbReference type="ARBA" id="ARBA00013106"/>
    </source>
</evidence>
<organism evidence="11 12">
    <name type="scientific">Mesorhizobium prunaredense</name>
    <dbReference type="NCBI Taxonomy" id="1631249"/>
    <lineage>
        <taxon>Bacteria</taxon>
        <taxon>Pseudomonadati</taxon>
        <taxon>Pseudomonadota</taxon>
        <taxon>Alphaproteobacteria</taxon>
        <taxon>Hyphomicrobiales</taxon>
        <taxon>Phyllobacteriaceae</taxon>
        <taxon>Mesorhizobium</taxon>
    </lineage>
</organism>
<dbReference type="PRINTS" id="PR01959">
    <property type="entry name" value="SBIMPHPHTASE"/>
</dbReference>
<dbReference type="EC" id="3.1.3.25" evidence="4 10"/>
<dbReference type="PANTHER" id="PTHR20854">
    <property type="entry name" value="INOSITOL MONOPHOSPHATASE"/>
    <property type="match status" value="1"/>
</dbReference>
<dbReference type="InterPro" id="IPR020583">
    <property type="entry name" value="Inositol_monoP_metal-BS"/>
</dbReference>
<feature type="binding site" evidence="9">
    <location>
        <position position="214"/>
    </location>
    <ligand>
        <name>Mg(2+)</name>
        <dbReference type="ChEBI" id="CHEBI:18420"/>
        <label>1</label>
        <note>catalytic</note>
    </ligand>
</feature>
<dbReference type="GO" id="GO:0007165">
    <property type="term" value="P:signal transduction"/>
    <property type="evidence" value="ECO:0007669"/>
    <property type="project" value="TreeGrafter"/>
</dbReference>
<dbReference type="InterPro" id="IPR022337">
    <property type="entry name" value="Inositol_monophosphatase_SuhB"/>
</dbReference>
<dbReference type="Gene3D" id="3.30.540.10">
    <property type="entry name" value="Fructose-1,6-Bisphosphatase, subunit A, domain 1"/>
    <property type="match status" value="1"/>
</dbReference>
<dbReference type="RefSeq" id="WP_077375267.1">
    <property type="nucleotide sequence ID" value="NZ_FTPD01000007.1"/>
</dbReference>
<comment type="cofactor">
    <cofactor evidence="2 9 10">
        <name>Mg(2+)</name>
        <dbReference type="ChEBI" id="CHEBI:18420"/>
    </cofactor>
</comment>
<feature type="binding site" evidence="9">
    <location>
        <position position="89"/>
    </location>
    <ligand>
        <name>Mg(2+)</name>
        <dbReference type="ChEBI" id="CHEBI:18420"/>
        <label>1</label>
        <note>catalytic</note>
    </ligand>
</feature>
<proteinExistence type="inferred from homology"/>
<dbReference type="InterPro" id="IPR020550">
    <property type="entry name" value="Inositol_monophosphatase_CS"/>
</dbReference>
<gene>
    <name evidence="11" type="primary">suhB</name>
    <name evidence="11" type="ORF">BQ8794_150006</name>
</gene>
<dbReference type="GO" id="GO:0008934">
    <property type="term" value="F:inositol monophosphate 1-phosphatase activity"/>
    <property type="evidence" value="ECO:0007669"/>
    <property type="project" value="InterPro"/>
</dbReference>
<dbReference type="FunFam" id="3.30.540.10:FF:000003">
    <property type="entry name" value="Inositol-1-monophosphatase"/>
    <property type="match status" value="1"/>
</dbReference>
<dbReference type="PROSITE" id="PS00630">
    <property type="entry name" value="IMP_2"/>
    <property type="match status" value="1"/>
</dbReference>
<comment type="similarity">
    <text evidence="3 10">Belongs to the inositol monophosphatase superfamily.</text>
</comment>
<feature type="binding site" evidence="9">
    <location>
        <position position="86"/>
    </location>
    <ligand>
        <name>Mg(2+)</name>
        <dbReference type="ChEBI" id="CHEBI:18420"/>
        <label>1</label>
        <note>catalytic</note>
    </ligand>
</feature>
<protein>
    <recommendedName>
        <fullName evidence="5 10">Inositol-1-monophosphatase</fullName>
        <ecNumber evidence="4 10">3.1.3.25</ecNumber>
    </recommendedName>
</protein>
<dbReference type="Pfam" id="PF00459">
    <property type="entry name" value="Inositol_P"/>
    <property type="match status" value="1"/>
</dbReference>
<dbReference type="PRINTS" id="PR00377">
    <property type="entry name" value="IMPHPHTASES"/>
</dbReference>
<evidence type="ECO:0000256" key="2">
    <source>
        <dbReference type="ARBA" id="ARBA00001946"/>
    </source>
</evidence>
<keyword evidence="12" id="KW-1185">Reference proteome</keyword>
<evidence type="ECO:0000256" key="10">
    <source>
        <dbReference type="RuleBase" id="RU364068"/>
    </source>
</evidence>
<evidence type="ECO:0000256" key="7">
    <source>
        <dbReference type="ARBA" id="ARBA00022801"/>
    </source>
</evidence>
<dbReference type="InterPro" id="IPR000760">
    <property type="entry name" value="Inositol_monophosphatase-like"/>
</dbReference>
<evidence type="ECO:0000256" key="5">
    <source>
        <dbReference type="ARBA" id="ARBA00019784"/>
    </source>
</evidence>
<keyword evidence="6 9" id="KW-0479">Metal-binding</keyword>
<dbReference type="GO" id="GO:0046872">
    <property type="term" value="F:metal ion binding"/>
    <property type="evidence" value="ECO:0007669"/>
    <property type="project" value="UniProtKB-KW"/>
</dbReference>
<evidence type="ECO:0000256" key="9">
    <source>
        <dbReference type="PIRSR" id="PIRSR600760-2"/>
    </source>
</evidence>
<evidence type="ECO:0000256" key="6">
    <source>
        <dbReference type="ARBA" id="ARBA00022723"/>
    </source>
</evidence>
<dbReference type="Proteomes" id="UP000188388">
    <property type="component" value="Unassembled WGS sequence"/>
</dbReference>
<evidence type="ECO:0000313" key="12">
    <source>
        <dbReference type="Proteomes" id="UP000188388"/>
    </source>
</evidence>
<dbReference type="PROSITE" id="PS00629">
    <property type="entry name" value="IMP_1"/>
    <property type="match status" value="1"/>
</dbReference>
<dbReference type="FunFam" id="3.40.190.80:FF:000020">
    <property type="entry name" value="Fructose-1,6-bisphosphatase/inositol-1-monophosphatase"/>
    <property type="match status" value="1"/>
</dbReference>
<dbReference type="STRING" id="1631249.BQ8794_150006"/>
<evidence type="ECO:0000256" key="1">
    <source>
        <dbReference type="ARBA" id="ARBA00001033"/>
    </source>
</evidence>
<keyword evidence="7 10" id="KW-0378">Hydrolase</keyword>
<evidence type="ECO:0000256" key="8">
    <source>
        <dbReference type="ARBA" id="ARBA00022842"/>
    </source>
</evidence>
<accession>A0A1R3V358</accession>